<evidence type="ECO:0000313" key="1">
    <source>
        <dbReference type="EMBL" id="MBA0750204.1"/>
    </source>
</evidence>
<evidence type="ECO:0008006" key="3">
    <source>
        <dbReference type="Google" id="ProtNLM"/>
    </source>
</evidence>
<feature type="non-terminal residue" evidence="1">
    <location>
        <position position="1"/>
    </location>
</feature>
<dbReference type="Proteomes" id="UP000593579">
    <property type="component" value="Unassembled WGS sequence"/>
</dbReference>
<comment type="caution">
    <text evidence="1">The sequence shown here is derived from an EMBL/GenBank/DDBJ whole genome shotgun (WGS) entry which is preliminary data.</text>
</comment>
<organism evidence="1 2">
    <name type="scientific">Gossypium gossypioides</name>
    <name type="common">Mexican cotton</name>
    <name type="synonym">Selera gossypioides</name>
    <dbReference type="NCBI Taxonomy" id="34282"/>
    <lineage>
        <taxon>Eukaryota</taxon>
        <taxon>Viridiplantae</taxon>
        <taxon>Streptophyta</taxon>
        <taxon>Embryophyta</taxon>
        <taxon>Tracheophyta</taxon>
        <taxon>Spermatophyta</taxon>
        <taxon>Magnoliopsida</taxon>
        <taxon>eudicotyledons</taxon>
        <taxon>Gunneridae</taxon>
        <taxon>Pentapetalae</taxon>
        <taxon>rosids</taxon>
        <taxon>malvids</taxon>
        <taxon>Malvales</taxon>
        <taxon>Malvaceae</taxon>
        <taxon>Malvoideae</taxon>
        <taxon>Gossypium</taxon>
    </lineage>
</organism>
<dbReference type="EMBL" id="JABEZY010000012">
    <property type="protein sequence ID" value="MBA0750204.1"/>
    <property type="molecule type" value="Genomic_DNA"/>
</dbReference>
<reference evidence="1 2" key="1">
    <citation type="journal article" date="2019" name="Genome Biol. Evol.">
        <title>Insights into the evolution of the New World diploid cottons (Gossypium, subgenus Houzingenia) based on genome sequencing.</title>
        <authorList>
            <person name="Grover C.E."/>
            <person name="Arick M.A. 2nd"/>
            <person name="Thrash A."/>
            <person name="Conover J.L."/>
            <person name="Sanders W.S."/>
            <person name="Peterson D.G."/>
            <person name="Frelichowski J.E."/>
            <person name="Scheffler J.A."/>
            <person name="Scheffler B.E."/>
            <person name="Wendel J.F."/>
        </authorList>
    </citation>
    <scope>NUCLEOTIDE SEQUENCE [LARGE SCALE GENOMIC DNA]</scope>
    <source>
        <strain evidence="1">5</strain>
        <tissue evidence="1">Leaf</tissue>
    </source>
</reference>
<proteinExistence type="predicted"/>
<dbReference type="AlphaFoldDB" id="A0A7J9CPH3"/>
<keyword evidence="2" id="KW-1185">Reference proteome</keyword>
<sequence>LTAANQNRERGKGFDGGVRKVGLTVFSPDEISTVVVFPMEKEEPNLSWVAFKEYCTIRFGPSMCDNPLGETIEWRQAGTIEEYRRRFQELLPRAESMWVDQLNDILTTRLSSSIRLEVEMQKPSNLIQAMNLTRTFEKNNN</sequence>
<dbReference type="OrthoDB" id="1938922at2759"/>
<evidence type="ECO:0000313" key="2">
    <source>
        <dbReference type="Proteomes" id="UP000593579"/>
    </source>
</evidence>
<protein>
    <recommendedName>
        <fullName evidence="3">Retrotransposon gag domain-containing protein</fullName>
    </recommendedName>
</protein>
<name>A0A7J9CPH3_GOSGO</name>
<gene>
    <name evidence="1" type="ORF">Gogos_001624</name>
</gene>
<accession>A0A7J9CPH3</accession>